<evidence type="ECO:0000256" key="4">
    <source>
        <dbReference type="PIRSR" id="PIRSR005902-1"/>
    </source>
</evidence>
<reference evidence="5" key="1">
    <citation type="submission" date="2020-10" db="EMBL/GenBank/DDBJ databases">
        <title>Microbiome of the Black Sea water column analyzed by genome centric metagenomics.</title>
        <authorList>
            <person name="Cabello-Yeves P.J."/>
            <person name="Callieri C."/>
            <person name="Picazo A."/>
            <person name="Mehrshad M."/>
            <person name="Haro-Moreno J.M."/>
            <person name="Roda-Garcia J."/>
            <person name="Dzembekova N."/>
            <person name="Slabakova V."/>
            <person name="Slabakova N."/>
            <person name="Moncheva S."/>
            <person name="Rodriguez-Valera F."/>
        </authorList>
    </citation>
    <scope>NUCLEOTIDE SEQUENCE</scope>
    <source>
        <strain evidence="5">BS307-5m-G5</strain>
    </source>
</reference>
<dbReference type="InterPro" id="IPR015991">
    <property type="entry name" value="TatD/YcfH-like"/>
</dbReference>
<feature type="binding site" evidence="4">
    <location>
        <position position="92"/>
    </location>
    <ligand>
        <name>a divalent metal cation</name>
        <dbReference type="ChEBI" id="CHEBI:60240"/>
        <label>1</label>
    </ligand>
</feature>
<dbReference type="PROSITE" id="PS01137">
    <property type="entry name" value="TATD_1"/>
    <property type="match status" value="1"/>
</dbReference>
<dbReference type="InterPro" id="IPR032466">
    <property type="entry name" value="Metal_Hydrolase"/>
</dbReference>
<comment type="similarity">
    <text evidence="1">Belongs to the metallo-dependent hydrolases superfamily. TatD-type hydrolase family.</text>
</comment>
<accession>A0A937HHV7</accession>
<feature type="binding site" evidence="4">
    <location>
        <position position="154"/>
    </location>
    <ligand>
        <name>a divalent metal cation</name>
        <dbReference type="ChEBI" id="CHEBI:60240"/>
        <label>2</label>
    </ligand>
</feature>
<dbReference type="PROSITE" id="PS01090">
    <property type="entry name" value="TATD_2"/>
    <property type="match status" value="1"/>
</dbReference>
<feature type="binding site" evidence="4">
    <location>
        <position position="128"/>
    </location>
    <ligand>
        <name>a divalent metal cation</name>
        <dbReference type="ChEBI" id="CHEBI:60240"/>
        <label>2</label>
    </ligand>
</feature>
<dbReference type="SUPFAM" id="SSF51556">
    <property type="entry name" value="Metallo-dependent hydrolases"/>
    <property type="match status" value="1"/>
</dbReference>
<organism evidence="5 6">
    <name type="scientific">PS1 clade bacterium</name>
    <dbReference type="NCBI Taxonomy" id="2175152"/>
    <lineage>
        <taxon>Bacteria</taxon>
        <taxon>Pseudomonadati</taxon>
        <taxon>Pseudomonadota</taxon>
        <taxon>Alphaproteobacteria</taxon>
        <taxon>PS1 clade</taxon>
    </lineage>
</organism>
<dbReference type="PIRSF" id="PIRSF005902">
    <property type="entry name" value="DNase_TatD"/>
    <property type="match status" value="1"/>
</dbReference>
<proteinExistence type="inferred from homology"/>
<dbReference type="GO" id="GO:0005829">
    <property type="term" value="C:cytosol"/>
    <property type="evidence" value="ECO:0007669"/>
    <property type="project" value="TreeGrafter"/>
</dbReference>
<keyword evidence="2 4" id="KW-0479">Metal-binding</keyword>
<dbReference type="Pfam" id="PF01026">
    <property type="entry name" value="TatD_DNase"/>
    <property type="match status" value="1"/>
</dbReference>
<dbReference type="AlphaFoldDB" id="A0A937HHV7"/>
<gene>
    <name evidence="5" type="ORF">ISQ19_04405</name>
</gene>
<evidence type="ECO:0000256" key="3">
    <source>
        <dbReference type="ARBA" id="ARBA00022801"/>
    </source>
</evidence>
<dbReference type="InterPro" id="IPR001130">
    <property type="entry name" value="TatD-like"/>
</dbReference>
<dbReference type="InterPro" id="IPR018228">
    <property type="entry name" value="DNase_TatD-rel_CS"/>
</dbReference>
<dbReference type="PROSITE" id="PS01091">
    <property type="entry name" value="TATD_3"/>
    <property type="match status" value="1"/>
</dbReference>
<dbReference type="CDD" id="cd01310">
    <property type="entry name" value="TatD_DNAse"/>
    <property type="match status" value="1"/>
</dbReference>
<evidence type="ECO:0000256" key="1">
    <source>
        <dbReference type="ARBA" id="ARBA00009275"/>
    </source>
</evidence>
<dbReference type="Gene3D" id="3.20.20.140">
    <property type="entry name" value="Metal-dependent hydrolases"/>
    <property type="match status" value="1"/>
</dbReference>
<protein>
    <submittedName>
        <fullName evidence="5">TatD family hydrolase</fullName>
    </submittedName>
</protein>
<evidence type="ECO:0000313" key="6">
    <source>
        <dbReference type="Proteomes" id="UP000785783"/>
    </source>
</evidence>
<evidence type="ECO:0000256" key="2">
    <source>
        <dbReference type="ARBA" id="ARBA00022723"/>
    </source>
</evidence>
<comment type="caution">
    <text evidence="5">The sequence shown here is derived from an EMBL/GenBank/DDBJ whole genome shotgun (WGS) entry which is preliminary data.</text>
</comment>
<dbReference type="GO" id="GO:0004536">
    <property type="term" value="F:DNA nuclease activity"/>
    <property type="evidence" value="ECO:0007669"/>
    <property type="project" value="InterPro"/>
</dbReference>
<feature type="binding site" evidence="4">
    <location>
        <position position="6"/>
    </location>
    <ligand>
        <name>a divalent metal cation</name>
        <dbReference type="ChEBI" id="CHEBI:60240"/>
        <label>1</label>
    </ligand>
</feature>
<feature type="binding site" evidence="4">
    <location>
        <position position="204"/>
    </location>
    <ligand>
        <name>a divalent metal cation</name>
        <dbReference type="ChEBI" id="CHEBI:60240"/>
        <label>1</label>
    </ligand>
</feature>
<name>A0A937HHV7_9PROT</name>
<dbReference type="PANTHER" id="PTHR46124">
    <property type="entry name" value="D-AMINOACYL-TRNA DEACYLASE"/>
    <property type="match status" value="1"/>
</dbReference>
<sequence length="266" mass="29181">MLVDSHCHLDFDDFDADRDAVLTRAKAAGVEMMVTISTKVTEAEKIIALAESDPALVCSVGIHPHEAGREPVTSAEQLVELARHEKVVGIGETGLDYFYEHSPRDAQQRNFRAHIAACRESRLPLIVHARDADEDTADILEDEMKQGDYPGLIHCFTAGPELARRALDIGFYISISGIATFKNATELRETIKAVPLERLLVETDAPFLAPVPHRGKRNEPSFVADTATMLAALKGVSTEELARVTTDNFFTLFSKAKRPGQAVETA</sequence>
<dbReference type="Proteomes" id="UP000785783">
    <property type="component" value="Unassembled WGS sequence"/>
</dbReference>
<dbReference type="EMBL" id="JADHOK010000049">
    <property type="protein sequence ID" value="MBL6761920.1"/>
    <property type="molecule type" value="Genomic_DNA"/>
</dbReference>
<evidence type="ECO:0000313" key="5">
    <source>
        <dbReference type="EMBL" id="MBL6761920.1"/>
    </source>
</evidence>
<dbReference type="PANTHER" id="PTHR46124:SF2">
    <property type="entry name" value="D-AMINOACYL-TRNA DEACYLASE"/>
    <property type="match status" value="1"/>
</dbReference>
<dbReference type="GO" id="GO:0046872">
    <property type="term" value="F:metal ion binding"/>
    <property type="evidence" value="ECO:0007669"/>
    <property type="project" value="UniProtKB-KW"/>
</dbReference>
<feature type="binding site" evidence="4">
    <location>
        <position position="8"/>
    </location>
    <ligand>
        <name>a divalent metal cation</name>
        <dbReference type="ChEBI" id="CHEBI:60240"/>
        <label>1</label>
    </ligand>
</feature>
<dbReference type="GO" id="GO:0016788">
    <property type="term" value="F:hydrolase activity, acting on ester bonds"/>
    <property type="evidence" value="ECO:0007669"/>
    <property type="project" value="InterPro"/>
</dbReference>
<keyword evidence="3 5" id="KW-0378">Hydrolase</keyword>
<dbReference type="NCBIfam" id="TIGR00010">
    <property type="entry name" value="YchF/TatD family DNA exonuclease"/>
    <property type="match status" value="1"/>
</dbReference>
<dbReference type="FunFam" id="3.20.20.140:FF:000005">
    <property type="entry name" value="TatD family hydrolase"/>
    <property type="match status" value="1"/>
</dbReference>